<feature type="transmembrane region" description="Helical" evidence="10">
    <location>
        <begin position="141"/>
        <end position="171"/>
    </location>
</feature>
<dbReference type="CDD" id="cd06261">
    <property type="entry name" value="TM_PBP2"/>
    <property type="match status" value="1"/>
</dbReference>
<keyword evidence="8 10" id="KW-1133">Transmembrane helix</keyword>
<keyword evidence="9 10" id="KW-0472">Membrane</keyword>
<accession>A0A239VDK0</accession>
<comment type="function">
    <text evidence="1">Part of the binding-protein-dependent transport system for phosphate; probably responsible for the translocation of the substrate across the membrane.</text>
</comment>
<evidence type="ECO:0000256" key="9">
    <source>
        <dbReference type="ARBA" id="ARBA00023136"/>
    </source>
</evidence>
<evidence type="ECO:0000313" key="12">
    <source>
        <dbReference type="EMBL" id="SNV19959.1"/>
    </source>
</evidence>
<dbReference type="GO" id="GO:0005886">
    <property type="term" value="C:plasma membrane"/>
    <property type="evidence" value="ECO:0007669"/>
    <property type="project" value="UniProtKB-SubCell"/>
</dbReference>
<evidence type="ECO:0000259" key="11">
    <source>
        <dbReference type="PROSITE" id="PS50928"/>
    </source>
</evidence>
<evidence type="ECO:0000256" key="5">
    <source>
        <dbReference type="ARBA" id="ARBA00022475"/>
    </source>
</evidence>
<comment type="similarity">
    <text evidence="3 10">Belongs to the binding-protein-dependent transport system permease family. CysTW subfamily.</text>
</comment>
<dbReference type="Proteomes" id="UP000242637">
    <property type="component" value="Chromosome 1"/>
</dbReference>
<dbReference type="Gene3D" id="1.10.3720.10">
    <property type="entry name" value="MetI-like"/>
    <property type="match status" value="1"/>
</dbReference>
<dbReference type="STRING" id="1121387.GCA_000429885_01217"/>
<evidence type="ECO:0000313" key="13">
    <source>
        <dbReference type="Proteomes" id="UP000242637"/>
    </source>
</evidence>
<dbReference type="GO" id="GO:0035435">
    <property type="term" value="P:phosphate ion transmembrane transport"/>
    <property type="evidence" value="ECO:0007669"/>
    <property type="project" value="InterPro"/>
</dbReference>
<feature type="transmembrane region" description="Helical" evidence="10">
    <location>
        <begin position="336"/>
        <end position="357"/>
    </location>
</feature>
<dbReference type="InterPro" id="IPR035906">
    <property type="entry name" value="MetI-like_sf"/>
</dbReference>
<keyword evidence="7 10" id="KW-0812">Transmembrane</keyword>
<protein>
    <recommendedName>
        <fullName evidence="10">Phosphate transport system permease protein PstA</fullName>
    </recommendedName>
</protein>
<feature type="transmembrane region" description="Helical" evidence="10">
    <location>
        <begin position="183"/>
        <end position="208"/>
    </location>
</feature>
<dbReference type="InterPro" id="IPR000515">
    <property type="entry name" value="MetI-like"/>
</dbReference>
<proteinExistence type="inferred from homology"/>
<dbReference type="NCBIfam" id="TIGR00974">
    <property type="entry name" value="3a0107s02c"/>
    <property type="match status" value="1"/>
</dbReference>
<feature type="transmembrane region" description="Helical" evidence="10">
    <location>
        <begin position="29"/>
        <end position="48"/>
    </location>
</feature>
<feature type="domain" description="ABC transmembrane type-1" evidence="11">
    <location>
        <begin position="145"/>
        <end position="354"/>
    </location>
</feature>
<dbReference type="KEGG" id="dco:SAMEA4475696_0870"/>
<keyword evidence="6" id="KW-0592">Phosphate transport</keyword>
<dbReference type="InterPro" id="IPR005672">
    <property type="entry name" value="Phosphate_PstA"/>
</dbReference>
<feature type="transmembrane region" description="Helical" evidence="10">
    <location>
        <begin position="60"/>
        <end position="79"/>
    </location>
</feature>
<dbReference type="GeneID" id="63459120"/>
<dbReference type="Pfam" id="PF00528">
    <property type="entry name" value="BPD_transp_1"/>
    <property type="match status" value="1"/>
</dbReference>
<feature type="transmembrane region" description="Helical" evidence="10">
    <location>
        <begin position="265"/>
        <end position="286"/>
    </location>
</feature>
<keyword evidence="4" id="KW-0813">Transport</keyword>
<dbReference type="PANTHER" id="PTHR42922:SF1">
    <property type="entry name" value="PHOSPHATE TRANSPORT SYSTEM PERMEASE PROTEIN PSTA"/>
    <property type="match status" value="1"/>
</dbReference>
<dbReference type="PROSITE" id="PS50928">
    <property type="entry name" value="ABC_TM1"/>
    <property type="match status" value="1"/>
</dbReference>
<comment type="subcellular location">
    <subcellularLocation>
        <location evidence="2 10">Cell membrane</location>
        <topology evidence="2 10">Multi-pass membrane protein</topology>
    </subcellularLocation>
</comment>
<keyword evidence="5 10" id="KW-1003">Cell membrane</keyword>
<evidence type="ECO:0000256" key="8">
    <source>
        <dbReference type="ARBA" id="ARBA00022989"/>
    </source>
</evidence>
<organism evidence="12 13">
    <name type="scientific">Dermatophilus congolensis</name>
    <dbReference type="NCBI Taxonomy" id="1863"/>
    <lineage>
        <taxon>Bacteria</taxon>
        <taxon>Bacillati</taxon>
        <taxon>Actinomycetota</taxon>
        <taxon>Actinomycetes</taxon>
        <taxon>Micrococcales</taxon>
        <taxon>Dermatophilaceae</taxon>
        <taxon>Dermatophilus</taxon>
    </lineage>
</organism>
<dbReference type="SUPFAM" id="SSF161098">
    <property type="entry name" value="MetI-like"/>
    <property type="match status" value="1"/>
</dbReference>
<feature type="transmembrane region" description="Helical" evidence="10">
    <location>
        <begin position="91"/>
        <end position="114"/>
    </location>
</feature>
<sequence length="366" mass="39058">MSITADNVDARSSSRNSLSAGQLRPLGRYGILAAATMVGILAAVLLGWFDQGGLNVMEMFGLVTLTGLCYITAIAIVSTCIEGRRQAVDRIATACVITFFLLALIPLVSLLWTVTQQGLTRLDLAFFTESMRGVFGGGGGALHAVVGTFIVTAISTIISVPVGILAAIYLVEYGNNNRLSRALTFFVDVMTGIPSIVAGLFAYALFALLMGPGVRAGIIGAAALCILMIPIVVRNTEEMLRIVPNELREAAYALGVPKWLTIVKVVLRTAIAGIATGVTIAIARIIGETAPLLVTIGITTSVNWNPFSGRMAVLPVFSYYQYMNPGVPPQHYIDRAWTAALLLMIIVMALNLVARWVSHVFSPKAR</sequence>
<reference evidence="12 13" key="1">
    <citation type="submission" date="2017-06" db="EMBL/GenBank/DDBJ databases">
        <authorList>
            <consortium name="Pathogen Informatics"/>
        </authorList>
    </citation>
    <scope>NUCLEOTIDE SEQUENCE [LARGE SCALE GENOMIC DNA]</scope>
    <source>
        <strain evidence="12 13">NCTC13039</strain>
    </source>
</reference>
<evidence type="ECO:0000256" key="7">
    <source>
        <dbReference type="ARBA" id="ARBA00022692"/>
    </source>
</evidence>
<evidence type="ECO:0000256" key="3">
    <source>
        <dbReference type="ARBA" id="ARBA00007069"/>
    </source>
</evidence>
<dbReference type="RefSeq" id="WP_051277498.1">
    <property type="nucleotide sequence ID" value="NZ_LT906453.1"/>
</dbReference>
<dbReference type="EMBL" id="LT906453">
    <property type="protein sequence ID" value="SNV19959.1"/>
    <property type="molecule type" value="Genomic_DNA"/>
</dbReference>
<dbReference type="AlphaFoldDB" id="A0A239VDK0"/>
<evidence type="ECO:0000256" key="10">
    <source>
        <dbReference type="RuleBase" id="RU363043"/>
    </source>
</evidence>
<evidence type="ECO:0000256" key="2">
    <source>
        <dbReference type="ARBA" id="ARBA00004651"/>
    </source>
</evidence>
<dbReference type="InterPro" id="IPR051408">
    <property type="entry name" value="Phosphate_transprt_permease"/>
</dbReference>
<name>A0A239VDK0_9MICO</name>
<evidence type="ECO:0000256" key="4">
    <source>
        <dbReference type="ARBA" id="ARBA00022448"/>
    </source>
</evidence>
<evidence type="ECO:0000256" key="1">
    <source>
        <dbReference type="ARBA" id="ARBA00003510"/>
    </source>
</evidence>
<dbReference type="OrthoDB" id="9775069at2"/>
<keyword evidence="13" id="KW-1185">Reference proteome</keyword>
<evidence type="ECO:0000256" key="6">
    <source>
        <dbReference type="ARBA" id="ARBA00022592"/>
    </source>
</evidence>
<dbReference type="GO" id="GO:0005315">
    <property type="term" value="F:phosphate transmembrane transporter activity"/>
    <property type="evidence" value="ECO:0007669"/>
    <property type="project" value="InterPro"/>
</dbReference>
<dbReference type="PANTHER" id="PTHR42922">
    <property type="entry name" value="PHOSPHATE TRANSPORT SYSTEM PERMEASE PROTEIN PSTA"/>
    <property type="match status" value="1"/>
</dbReference>
<gene>
    <name evidence="12" type="primary">pstA</name>
    <name evidence="12" type="ORF">SAMEA4475696_00870</name>
</gene>
<feature type="transmembrane region" description="Helical" evidence="10">
    <location>
        <begin position="214"/>
        <end position="233"/>
    </location>
</feature>